<gene>
    <name evidence="1" type="ORF">KDAU_50920</name>
    <name evidence="2" type="ORF">KDAU_74580</name>
</gene>
<keyword evidence="3" id="KW-1185">Reference proteome</keyword>
<dbReference type="EMBL" id="BIFQ01000002">
    <property type="protein sequence ID" value="GCE10129.1"/>
    <property type="molecule type" value="Genomic_DNA"/>
</dbReference>
<comment type="caution">
    <text evidence="2">The sequence shown here is derived from an EMBL/GenBank/DDBJ whole genome shotgun (WGS) entry which is preliminary data.</text>
</comment>
<sequence>MKFSYINSYSDSDQTDRVSNNSAITVYTSLSLSSEQANSGTTKYVRCSCGLLNSERTPDGKE</sequence>
<accession>A0A401ZTB1</accession>
<reference evidence="3" key="1">
    <citation type="submission" date="2018-12" db="EMBL/GenBank/DDBJ databases">
        <title>Tengunoibacter tsumagoiensis gen. nov., sp. nov., Dictyobacter kobayashii sp. nov., D. alpinus sp. nov., and D. joshuensis sp. nov. and description of Dictyobacteraceae fam. nov. within the order Ktedonobacterales isolated from Tengu-no-mugimeshi.</title>
        <authorList>
            <person name="Wang C.M."/>
            <person name="Zheng Y."/>
            <person name="Sakai Y."/>
            <person name="Toyoda A."/>
            <person name="Minakuchi Y."/>
            <person name="Abe K."/>
            <person name="Yokota A."/>
            <person name="Yabe S."/>
        </authorList>
    </citation>
    <scope>NUCLEOTIDE SEQUENCE [LARGE SCALE GENOMIC DNA]</scope>
    <source>
        <strain evidence="3">S-27</strain>
    </source>
</reference>
<proteinExistence type="predicted"/>
<dbReference type="Proteomes" id="UP000287224">
    <property type="component" value="Unassembled WGS sequence"/>
</dbReference>
<organism evidence="2 3">
    <name type="scientific">Dictyobacter aurantiacus</name>
    <dbReference type="NCBI Taxonomy" id="1936993"/>
    <lineage>
        <taxon>Bacteria</taxon>
        <taxon>Bacillati</taxon>
        <taxon>Chloroflexota</taxon>
        <taxon>Ktedonobacteria</taxon>
        <taxon>Ktedonobacterales</taxon>
        <taxon>Dictyobacteraceae</taxon>
        <taxon>Dictyobacter</taxon>
    </lineage>
</organism>
<protein>
    <submittedName>
        <fullName evidence="2">Uncharacterized protein</fullName>
    </submittedName>
</protein>
<evidence type="ECO:0000313" key="1">
    <source>
        <dbReference type="EMBL" id="GCE07763.1"/>
    </source>
</evidence>
<name>A0A401ZTB1_9CHLR</name>
<dbReference type="AlphaFoldDB" id="A0A401ZTB1"/>
<dbReference type="RefSeq" id="WP_126599292.1">
    <property type="nucleotide sequence ID" value="NZ_BIFQ01000001.1"/>
</dbReference>
<evidence type="ECO:0000313" key="2">
    <source>
        <dbReference type="EMBL" id="GCE10129.1"/>
    </source>
</evidence>
<reference evidence="2" key="2">
    <citation type="journal article" date="2019" name="Int. J. Syst. Evol. Microbiol.">
        <title>Tengunoibacter tsumagoiensis gen. nov., sp. nov., Dictyobacter kobayashii sp. nov., Dictyobacter alpinus sp. nov., and description of Dictyobacteraceae fam. nov. within the order Ktedonobacterales isolated from Tengu-no-mugimeshi, a soil-like granular mass of micro-organisms, and emended descriptions of the genera Ktedonobacter and Dictyobacter.</title>
        <authorList>
            <person name="Wang C."/>
            <person name="Zheng Y."/>
            <person name="Sakai Y."/>
            <person name="Toyoda A."/>
            <person name="Minakuchi Y."/>
            <person name="Abe K."/>
            <person name="Yokota A."/>
            <person name="Yabe S."/>
        </authorList>
    </citation>
    <scope>NUCLEOTIDE SEQUENCE</scope>
    <source>
        <strain evidence="2">S-27</strain>
    </source>
</reference>
<dbReference type="EMBL" id="BIFQ01000001">
    <property type="protein sequence ID" value="GCE07763.1"/>
    <property type="molecule type" value="Genomic_DNA"/>
</dbReference>
<evidence type="ECO:0000313" key="3">
    <source>
        <dbReference type="Proteomes" id="UP000287224"/>
    </source>
</evidence>